<dbReference type="Proteomes" id="UP000000719">
    <property type="component" value="Chromosome"/>
</dbReference>
<dbReference type="OrthoDB" id="9780944at2"/>
<dbReference type="RefSeq" id="WP_012635032.1">
    <property type="nucleotide sequence ID" value="NC_011899.1"/>
</dbReference>
<evidence type="ECO:0000313" key="2">
    <source>
        <dbReference type="Proteomes" id="UP000000719"/>
    </source>
</evidence>
<proteinExistence type="predicted"/>
<keyword evidence="2" id="KW-1185">Reference proteome</keyword>
<dbReference type="AlphaFoldDB" id="B8D079"/>
<evidence type="ECO:0008006" key="3">
    <source>
        <dbReference type="Google" id="ProtNLM"/>
    </source>
</evidence>
<protein>
    <recommendedName>
        <fullName evidence="3">Quinate 5-dehydrogenase</fullName>
    </recommendedName>
</protein>
<accession>B8D079</accession>
<dbReference type="HOGENOM" id="CLU_1007311_0_0_9"/>
<sequence>MKKVLSISLGSSKRDHRVETDILGEKFIIERKGTDGDKKKAARLFAEYDGKYDAFGMGGIDLYIYSGKNRYAFRDARKLIKDVKKTPTVDGSGLKNSLERKVVRYLYNEMGLDFEGKNVLMVSAMDRFGMAETFNELGANIVFGDLIFCLGVPVSIKSLKTLDILARVVAPVVTMLPFELVYPTGDKQNSGVNKKKYWKYYNRADIIAGDFHYIKRYMPERLDNKIIITNTVTRENIEELKRKGVAMLVTTTPNLNGRSFGTNVMEGVLVALSGKQPDEMTTSDYLELLDKIGFKPTVFNFKEDQ</sequence>
<gene>
    <name evidence="1" type="ordered locus">Hore_00720</name>
</gene>
<evidence type="ECO:0000313" key="1">
    <source>
        <dbReference type="EMBL" id="ACL68833.1"/>
    </source>
</evidence>
<dbReference type="EMBL" id="CP001098">
    <property type="protein sequence ID" value="ACL68833.1"/>
    <property type="molecule type" value="Genomic_DNA"/>
</dbReference>
<dbReference type="eggNOG" id="COG5322">
    <property type="taxonomic scope" value="Bacteria"/>
</dbReference>
<organism evidence="1 2">
    <name type="scientific">Halothermothrix orenii (strain H 168 / OCM 544 / DSM 9562)</name>
    <dbReference type="NCBI Taxonomy" id="373903"/>
    <lineage>
        <taxon>Bacteria</taxon>
        <taxon>Bacillati</taxon>
        <taxon>Bacillota</taxon>
        <taxon>Clostridia</taxon>
        <taxon>Halanaerobiales</taxon>
        <taxon>Halothermotrichaceae</taxon>
        <taxon>Halothermothrix</taxon>
    </lineage>
</organism>
<name>B8D079_HALOH</name>
<dbReference type="KEGG" id="hor:Hore_00720"/>
<reference evidence="1 2" key="1">
    <citation type="journal article" date="2009" name="PLoS ONE">
        <title>Genome analysis of the anaerobic thermohalophilic bacterium Halothermothrix orenii.</title>
        <authorList>
            <person name="Mavromatis K."/>
            <person name="Ivanova N."/>
            <person name="Anderson I."/>
            <person name="Lykidis A."/>
            <person name="Hooper S.D."/>
            <person name="Sun H."/>
            <person name="Kunin V."/>
            <person name="Lapidus A."/>
            <person name="Hugenholtz P."/>
            <person name="Patel B."/>
            <person name="Kyrpides N.C."/>
        </authorList>
    </citation>
    <scope>NUCLEOTIDE SEQUENCE [LARGE SCALE GENOMIC DNA]</scope>
    <source>
        <strain evidence="2">H 168 / OCM 544 / DSM 9562</strain>
    </source>
</reference>
<dbReference type="STRING" id="373903.Hore_00720"/>